<dbReference type="Pfam" id="PF01494">
    <property type="entry name" value="FAD_binding_3"/>
    <property type="match status" value="1"/>
</dbReference>
<dbReference type="Gene3D" id="3.30.9.10">
    <property type="entry name" value="D-Amino Acid Oxidase, subunit A, domain 2"/>
    <property type="match status" value="1"/>
</dbReference>
<proteinExistence type="predicted"/>
<evidence type="ECO:0000259" key="1">
    <source>
        <dbReference type="Pfam" id="PF01494"/>
    </source>
</evidence>
<dbReference type="PANTHER" id="PTHR46865:SF2">
    <property type="entry name" value="MONOOXYGENASE"/>
    <property type="match status" value="1"/>
</dbReference>
<evidence type="ECO:0000313" key="3">
    <source>
        <dbReference type="Proteomes" id="UP000605897"/>
    </source>
</evidence>
<accession>A0ABQ3J466</accession>
<feature type="domain" description="FAD-binding" evidence="1">
    <location>
        <begin position="4"/>
        <end position="347"/>
    </location>
</feature>
<dbReference type="PANTHER" id="PTHR46865">
    <property type="entry name" value="OXIDOREDUCTASE-RELATED"/>
    <property type="match status" value="1"/>
</dbReference>
<sequence length="402" mass="43382">MTNTKILISGASIAGPALAHWLTRYGYAVTVVERAPAPRPGGQAIDVRGPALDVAERMGILDALRAHSTGMRGMSVVDADGTEIYRTEERTVSGGDLDSPDVEILRDDLARIITDATSGDVEYLFGDSIAALEQDADEVRVVFESGLERTFDLVAGADGLHSNTRRLVFGPTERFIRHLGISMAVCTVPNFLGLDHWQVMHQMPDGGMRGAMVMSARDNTEARAYLMFDTPEPVDYDHRDVAGQKEIVARALAGDSWEMPRLVEYGRAATDFYFDSAAQIHLDSWSRGRVVLVGDAGYCGSPMSGQGTSMALIGAYVLAGELAAAGGDHRAAFAAYEKELRDYARANQEMAVVNLRERRAQSGEAEDASAAAEVLVETGVAEFAQVVASYSVKDYGPDHSIR</sequence>
<reference evidence="3" key="1">
    <citation type="journal article" date="2019" name="Int. J. Syst. Evol. Microbiol.">
        <title>The Global Catalogue of Microorganisms (GCM) 10K type strain sequencing project: providing services to taxonomists for standard genome sequencing and annotation.</title>
        <authorList>
            <consortium name="The Broad Institute Genomics Platform"/>
            <consortium name="The Broad Institute Genome Sequencing Center for Infectious Disease"/>
            <person name="Wu L."/>
            <person name="Ma J."/>
        </authorList>
    </citation>
    <scope>NUCLEOTIDE SEQUENCE [LARGE SCALE GENOMIC DNA]</scope>
    <source>
        <strain evidence="3">CGMCC 4.7677</strain>
    </source>
</reference>
<protein>
    <recommendedName>
        <fullName evidence="1">FAD-binding domain-containing protein</fullName>
    </recommendedName>
</protein>
<comment type="caution">
    <text evidence="2">The sequence shown here is derived from an EMBL/GenBank/DDBJ whole genome shotgun (WGS) entry which is preliminary data.</text>
</comment>
<dbReference type="EMBL" id="BNAU01000004">
    <property type="protein sequence ID" value="GHF03046.1"/>
    <property type="molecule type" value="Genomic_DNA"/>
</dbReference>
<organism evidence="2 3">
    <name type="scientific">Amycolatopsis deserti</name>
    <dbReference type="NCBI Taxonomy" id="185696"/>
    <lineage>
        <taxon>Bacteria</taxon>
        <taxon>Bacillati</taxon>
        <taxon>Actinomycetota</taxon>
        <taxon>Actinomycetes</taxon>
        <taxon>Pseudonocardiales</taxon>
        <taxon>Pseudonocardiaceae</taxon>
        <taxon>Amycolatopsis</taxon>
    </lineage>
</organism>
<gene>
    <name evidence="2" type="ORF">GCM10017786_40710</name>
</gene>
<keyword evidence="3" id="KW-1185">Reference proteome</keyword>
<dbReference type="InterPro" id="IPR036188">
    <property type="entry name" value="FAD/NAD-bd_sf"/>
</dbReference>
<name>A0ABQ3J466_9PSEU</name>
<evidence type="ECO:0000313" key="2">
    <source>
        <dbReference type="EMBL" id="GHF03046.1"/>
    </source>
</evidence>
<dbReference type="SUPFAM" id="SSF51905">
    <property type="entry name" value="FAD/NAD(P)-binding domain"/>
    <property type="match status" value="1"/>
</dbReference>
<dbReference type="Gene3D" id="3.50.50.60">
    <property type="entry name" value="FAD/NAD(P)-binding domain"/>
    <property type="match status" value="1"/>
</dbReference>
<dbReference type="InterPro" id="IPR002938">
    <property type="entry name" value="FAD-bd"/>
</dbReference>
<dbReference type="PRINTS" id="PR00420">
    <property type="entry name" value="RNGMNOXGNASE"/>
</dbReference>
<dbReference type="Proteomes" id="UP000605897">
    <property type="component" value="Unassembled WGS sequence"/>
</dbReference>
<dbReference type="InterPro" id="IPR051704">
    <property type="entry name" value="FAD_aromatic-hydroxylase"/>
</dbReference>